<dbReference type="PANTHER" id="PTHR33266">
    <property type="entry name" value="CHROMOSOME 15, WHOLE GENOME SHOTGUN SEQUENCE"/>
    <property type="match status" value="1"/>
</dbReference>
<keyword evidence="3" id="KW-1185">Reference proteome</keyword>
<feature type="compositionally biased region" description="Acidic residues" evidence="1">
    <location>
        <begin position="509"/>
        <end position="522"/>
    </location>
</feature>
<feature type="region of interest" description="Disordered" evidence="1">
    <location>
        <begin position="506"/>
        <end position="552"/>
    </location>
</feature>
<sequence>MYGKRRHSDLDSVPEEKRARYMKLQERLCSLFRRMPAMDETWSFADINPFLIVFYNIVYEIGLRDDLEEEKALPNLPEASKKEIVRAFANFIASKDLGPIINLLSPRRDTKSPEARPTPTEQEKAIELSWKCDFVGDAKDALMTHVRRYYEATALYYGRFLPIVQSSGMGKSRLVDELGKTYFTIPINLREGNSKGYPPPDIDLREFLLHYVPQNPKDVERYLFFFMVSLFETTYVVLQEKLQRCDGYVDTASNFRLLLTEGQTVGEANAERTLFFVQVINRTRDLFRNRNLVSTGEEMNLAAAKLVQALDRRMTPDEKNEWKMTPVCMESQKIRDDGRTTLEDVSKVEFMANFGRPLFGSRLQASNDIQELLMFAKIKLLGGDFRMNMRYSPANELACLSRRFPINFKSTLTSLEVEARQVESHLRVCLEVYDGFHGMMTVSPSEPVLSEAAAHLISTNKLSSPTLLWDIVNNFSVNQGDRGEFLCMQLLIQARDDVVYSKNRLSASESEEDALSSPESEEDRMSTSESEEDELSASESEEDRLSTSESSFDDADHYHTPLMFSVTQFFKSLFHADITGDLPSRAHPKHRAQTFGQLFATAKMNFNHFVEVHELAAESLIPAAVRSAGLLCANRNLGIDGLMVFTYSDTRLHPSNVGFVLWQSQNDPGFSAHTLQRRLFDAMDPFELNLLSPEDEPLPIIRIIFALAADEEPRLINMKEEVEDLGSRFTTFDYWCAGIRSSVFKPVIEEDQDIWNNLLAASRPWQRTYSVEDNRAASQLRRAANPLAAAEASFHNSWFDFGNILVEEKE</sequence>
<gene>
    <name evidence="2" type="ORF">H0H81_011366</name>
</gene>
<dbReference type="PANTHER" id="PTHR33266:SF1">
    <property type="entry name" value="F-BOX DOMAIN-CONTAINING PROTEIN"/>
    <property type="match status" value="1"/>
</dbReference>
<name>A0A9P7GPF7_9AGAR</name>
<comment type="caution">
    <text evidence="2">The sequence shown here is derived from an EMBL/GenBank/DDBJ whole genome shotgun (WGS) entry which is preliminary data.</text>
</comment>
<organism evidence="2 3">
    <name type="scientific">Sphagnurus paluster</name>
    <dbReference type="NCBI Taxonomy" id="117069"/>
    <lineage>
        <taxon>Eukaryota</taxon>
        <taxon>Fungi</taxon>
        <taxon>Dikarya</taxon>
        <taxon>Basidiomycota</taxon>
        <taxon>Agaricomycotina</taxon>
        <taxon>Agaricomycetes</taxon>
        <taxon>Agaricomycetidae</taxon>
        <taxon>Agaricales</taxon>
        <taxon>Tricholomatineae</taxon>
        <taxon>Lyophyllaceae</taxon>
        <taxon>Sphagnurus</taxon>
    </lineage>
</organism>
<dbReference type="AlphaFoldDB" id="A0A9P7GPF7"/>
<evidence type="ECO:0000256" key="1">
    <source>
        <dbReference type="SAM" id="MobiDB-lite"/>
    </source>
</evidence>
<dbReference type="OrthoDB" id="107110at2759"/>
<accession>A0A9P7GPF7</accession>
<dbReference type="Proteomes" id="UP000717328">
    <property type="component" value="Unassembled WGS sequence"/>
</dbReference>
<dbReference type="EMBL" id="JABCKI010000385">
    <property type="protein sequence ID" value="KAG5650692.1"/>
    <property type="molecule type" value="Genomic_DNA"/>
</dbReference>
<reference evidence="2" key="2">
    <citation type="submission" date="2021-10" db="EMBL/GenBank/DDBJ databases">
        <title>Phylogenomics reveals ancestral predisposition of the termite-cultivated fungus Termitomyces towards a domesticated lifestyle.</title>
        <authorList>
            <person name="Auxier B."/>
            <person name="Grum-Grzhimaylo A."/>
            <person name="Cardenas M.E."/>
            <person name="Lodge J.D."/>
            <person name="Laessoe T."/>
            <person name="Pedersen O."/>
            <person name="Smith M.E."/>
            <person name="Kuyper T.W."/>
            <person name="Franco-Molano E.A."/>
            <person name="Baroni T.J."/>
            <person name="Aanen D.K."/>
        </authorList>
    </citation>
    <scope>NUCLEOTIDE SEQUENCE</scope>
    <source>
        <strain evidence="2">D49</strain>
    </source>
</reference>
<proteinExistence type="predicted"/>
<evidence type="ECO:0000313" key="3">
    <source>
        <dbReference type="Proteomes" id="UP000717328"/>
    </source>
</evidence>
<evidence type="ECO:0000313" key="2">
    <source>
        <dbReference type="EMBL" id="KAG5650692.1"/>
    </source>
</evidence>
<protein>
    <submittedName>
        <fullName evidence="2">Uncharacterized protein</fullName>
    </submittedName>
</protein>
<feature type="compositionally biased region" description="Acidic residues" evidence="1">
    <location>
        <begin position="529"/>
        <end position="542"/>
    </location>
</feature>
<reference evidence="2" key="1">
    <citation type="submission" date="2021-02" db="EMBL/GenBank/DDBJ databases">
        <authorList>
            <person name="Nieuwenhuis M."/>
            <person name="Van De Peppel L.J.J."/>
        </authorList>
    </citation>
    <scope>NUCLEOTIDE SEQUENCE</scope>
    <source>
        <strain evidence="2">D49</strain>
    </source>
</reference>